<dbReference type="Proteomes" id="UP000216035">
    <property type="component" value="Unassembled WGS sequence"/>
</dbReference>
<dbReference type="AlphaFoldDB" id="A0A255ZP15"/>
<dbReference type="Pfam" id="PF18942">
    <property type="entry name" value="DUF5689"/>
    <property type="match status" value="1"/>
</dbReference>
<evidence type="ECO:0000259" key="1">
    <source>
        <dbReference type="Pfam" id="PF18942"/>
    </source>
</evidence>
<keyword evidence="3" id="KW-1185">Reference proteome</keyword>
<organism evidence="2 3">
    <name type="scientific">Flavobacterium aurantiibacter</name>
    <dbReference type="NCBI Taxonomy" id="2023067"/>
    <lineage>
        <taxon>Bacteria</taxon>
        <taxon>Pseudomonadati</taxon>
        <taxon>Bacteroidota</taxon>
        <taxon>Flavobacteriia</taxon>
        <taxon>Flavobacteriales</taxon>
        <taxon>Flavobacteriaceae</taxon>
        <taxon>Flavobacterium</taxon>
    </lineage>
</organism>
<dbReference type="OrthoDB" id="1492759at2"/>
<proteinExistence type="predicted"/>
<dbReference type="NCBIfam" id="NF038128">
    <property type="entry name" value="choice_anch_J"/>
    <property type="match status" value="1"/>
</dbReference>
<dbReference type="EMBL" id="NOXX01000206">
    <property type="protein sequence ID" value="OYQ43327.1"/>
    <property type="molecule type" value="Genomic_DNA"/>
</dbReference>
<comment type="caution">
    <text evidence="2">The sequence shown here is derived from an EMBL/GenBank/DDBJ whole genome shotgun (WGS) entry which is preliminary data.</text>
</comment>
<reference evidence="2 3" key="1">
    <citation type="submission" date="2017-07" db="EMBL/GenBank/DDBJ databases">
        <title>Flavobacterium cyanobacteriorum sp. nov., isolated from cyanobacterial aggregates in a eutrophic lake.</title>
        <authorList>
            <person name="Cai H."/>
        </authorList>
    </citation>
    <scope>NUCLEOTIDE SEQUENCE [LARGE SCALE GENOMIC DNA]</scope>
    <source>
        <strain evidence="2 3">TH167</strain>
    </source>
</reference>
<dbReference type="RefSeq" id="WP_094486742.1">
    <property type="nucleotide sequence ID" value="NZ_NOXX01000206.1"/>
</dbReference>
<dbReference type="InterPro" id="IPR043744">
    <property type="entry name" value="DUF5689"/>
</dbReference>
<protein>
    <recommendedName>
        <fullName evidence="1">DUF5689 domain-containing protein</fullName>
    </recommendedName>
</protein>
<feature type="domain" description="DUF5689" evidence="1">
    <location>
        <begin position="39"/>
        <end position="272"/>
    </location>
</feature>
<accession>A0A255ZP15</accession>
<sequence length="466" mass="50493">MKLLRYLAFGLFAVTVNSCVNDDFAEPSADCADNVLTVTKTVQEIINQVPPVVDPAFPYTGDDVIEAYVVSSDEGGNFYKSISLQTKPATGQQPVAFSVPVDIVGAFTNYPVGMKVYIKMKDQYTDIYNGSMRIGSAFQLDSGDFAVGRISMFNVGKVVVKSCTIAPESELVRTLTIPQALNDANLNTLIELDGVQFVDEVVGRSLYEAANDLGGATNHLLQDRNNNRIIFRTSSFASFAGDIATQNSGKVRGILTKFGSDYQFLARTTRDIMLDQPRLAVDLAPTLVGSQLNFVNTLNENFESYTTTSPANRSFPAYVNDPFAGSRYWEVRTFGGNKYIQMSSFGGTPEDNRTLFYVPVNFGTANTFSFQSKAGFTNGAVLKVYYITAENYTPGAIVNSSNLVDITSSFTISAGLTSGYPANFTNSGSYAIPASLTGNGYFVFEYVGSGLAGLTTTMQIDNIVIN</sequence>
<evidence type="ECO:0000313" key="2">
    <source>
        <dbReference type="EMBL" id="OYQ43327.1"/>
    </source>
</evidence>
<evidence type="ECO:0000313" key="3">
    <source>
        <dbReference type="Proteomes" id="UP000216035"/>
    </source>
</evidence>
<gene>
    <name evidence="2" type="ORF">CHX27_10535</name>
</gene>
<name>A0A255ZP15_9FLAO</name>